<dbReference type="CDD" id="cd12148">
    <property type="entry name" value="fungal_TF_MHR"/>
    <property type="match status" value="1"/>
</dbReference>
<reference evidence="4 5" key="1">
    <citation type="submission" date="2014-09" db="EMBL/GenBank/DDBJ databases">
        <authorList>
            <person name="Magalhaes I.L.F."/>
            <person name="Oliveira U."/>
            <person name="Santos F.R."/>
            <person name="Vidigal T.H.D.A."/>
            <person name="Brescovit A.D."/>
            <person name="Santos A.J."/>
        </authorList>
    </citation>
    <scope>NUCLEOTIDE SEQUENCE [LARGE SCALE GENOMIC DNA]</scope>
</reference>
<dbReference type="GO" id="GO:0003677">
    <property type="term" value="F:DNA binding"/>
    <property type="evidence" value="ECO:0007669"/>
    <property type="project" value="InterPro"/>
</dbReference>
<evidence type="ECO:0000256" key="2">
    <source>
        <dbReference type="SAM" id="MobiDB-lite"/>
    </source>
</evidence>
<accession>A0A0P1BCP5</accession>
<evidence type="ECO:0000259" key="3">
    <source>
        <dbReference type="SMART" id="SM00906"/>
    </source>
</evidence>
<protein>
    <submittedName>
        <fullName evidence="4">C6 transcription factor</fullName>
    </submittedName>
</protein>
<dbReference type="Proteomes" id="UP000054845">
    <property type="component" value="Unassembled WGS sequence"/>
</dbReference>
<feature type="region of interest" description="Disordered" evidence="2">
    <location>
        <begin position="401"/>
        <end position="432"/>
    </location>
</feature>
<keyword evidence="5" id="KW-1185">Reference proteome</keyword>
<sequence>MAKTLLIPMLSWPSIDVVETLVILSYAEFGAGADAGLWMYVGMALRMATDLGLQYEATIASMSTERQRDRARWLFWSVVCLDRITCFGTGRPVTIREDTFDCEMPKLYEDPSSDFYVAGHIVRTLMRRGRIGDLLNRPPTRTKDESSAQELGQRLSAMWIDLVEYHDSMPADLRFSVQTFRRAAQAGQGPAFVYLHVLLQSTMSLLNRPSLMRRFEGISQAPPTKLSAIARHAAETITSMLRFADDQGRSVGESKLSFNPYLDTNPYLDQLILPCGRAFLSEREDVREALRRLGCAHGQGTNSRPESRHGERAAESEAAWGPLLSSRQYAEAHLKSCQMVLDRLAIYWGGAAWPARAMEQESAGGITDTIDPDARDEDAQPAPVRDLEMVLTWARRKARVRRARAGTRTPGASRRPSIAPGSAADAAGQSADQDGAIEDVKAALSGQGAEASAFGDNDWNPVPPLSATHDGAYAQYNGHNPHHGVASSNDAVNFGQNGIVGDVNTLGLSAIEAMQLEELLSAGAPGGDGEVFPMDLLSEDVSPSLYNEMPPALFNTFRLGAPSTMVPSQRANGYDANAQRQYQRPS</sequence>
<evidence type="ECO:0000313" key="5">
    <source>
        <dbReference type="Proteomes" id="UP000054845"/>
    </source>
</evidence>
<dbReference type="EMBL" id="CCYA01000192">
    <property type="protein sequence ID" value="CEH12993.1"/>
    <property type="molecule type" value="Genomic_DNA"/>
</dbReference>
<dbReference type="GO" id="GO:0006351">
    <property type="term" value="P:DNA-templated transcription"/>
    <property type="evidence" value="ECO:0007669"/>
    <property type="project" value="InterPro"/>
</dbReference>
<dbReference type="Pfam" id="PF04082">
    <property type="entry name" value="Fungal_trans"/>
    <property type="match status" value="1"/>
</dbReference>
<keyword evidence="1" id="KW-0539">Nucleus</keyword>
<dbReference type="OrthoDB" id="2428527at2759"/>
<organism evidence="4 5">
    <name type="scientific">Ceraceosorus bombacis</name>
    <dbReference type="NCBI Taxonomy" id="401625"/>
    <lineage>
        <taxon>Eukaryota</taxon>
        <taxon>Fungi</taxon>
        <taxon>Dikarya</taxon>
        <taxon>Basidiomycota</taxon>
        <taxon>Ustilaginomycotina</taxon>
        <taxon>Exobasidiomycetes</taxon>
        <taxon>Ceraceosorales</taxon>
        <taxon>Ceraceosoraceae</taxon>
        <taxon>Ceraceosorus</taxon>
    </lineage>
</organism>
<proteinExistence type="predicted"/>
<evidence type="ECO:0000313" key="4">
    <source>
        <dbReference type="EMBL" id="CEH12993.1"/>
    </source>
</evidence>
<name>A0A0P1BCP5_9BASI</name>
<feature type="domain" description="Xylanolytic transcriptional activator regulatory" evidence="3">
    <location>
        <begin position="37"/>
        <end position="111"/>
    </location>
</feature>
<feature type="compositionally biased region" description="Low complexity" evidence="2">
    <location>
        <begin position="406"/>
        <end position="432"/>
    </location>
</feature>
<dbReference type="InterPro" id="IPR007219">
    <property type="entry name" value="XnlR_reg_dom"/>
</dbReference>
<dbReference type="SMART" id="SM00906">
    <property type="entry name" value="Fungal_trans"/>
    <property type="match status" value="1"/>
</dbReference>
<evidence type="ECO:0000256" key="1">
    <source>
        <dbReference type="ARBA" id="ARBA00023242"/>
    </source>
</evidence>
<dbReference type="PANTHER" id="PTHR47783">
    <property type="entry name" value="ZN(II)2CYS6 TRANSCRIPTION FACTOR (EUROFUNG)-RELATED"/>
    <property type="match status" value="1"/>
</dbReference>
<dbReference type="AlphaFoldDB" id="A0A0P1BCP5"/>
<feature type="region of interest" description="Disordered" evidence="2">
    <location>
        <begin position="566"/>
        <end position="586"/>
    </location>
</feature>
<dbReference type="PANTHER" id="PTHR47783:SF1">
    <property type="entry name" value="ZN(II)2CYS6 TRANSCRIPTION FACTOR (EUROFUNG)"/>
    <property type="match status" value="1"/>
</dbReference>
<dbReference type="STRING" id="401625.A0A0P1BCP5"/>
<dbReference type="GO" id="GO:0008270">
    <property type="term" value="F:zinc ion binding"/>
    <property type="evidence" value="ECO:0007669"/>
    <property type="project" value="InterPro"/>
</dbReference>